<dbReference type="InterPro" id="IPR015956">
    <property type="entry name" value="Peniciliin-bd_prot_C_sf"/>
</dbReference>
<keyword evidence="9" id="KW-0133">Cell shape</keyword>
<dbReference type="PANTHER" id="PTHR21581">
    <property type="entry name" value="D-ALANYL-D-ALANINE CARBOXYPEPTIDASE"/>
    <property type="match status" value="1"/>
</dbReference>
<keyword evidence="20" id="KW-1185">Reference proteome</keyword>
<evidence type="ECO:0000256" key="9">
    <source>
        <dbReference type="ARBA" id="ARBA00022960"/>
    </source>
</evidence>
<comment type="caution">
    <text evidence="19">The sequence shown here is derived from an EMBL/GenBank/DDBJ whole genome shotgun (WGS) entry which is preliminary data.</text>
</comment>
<dbReference type="Gene3D" id="2.60.410.10">
    <property type="entry name" value="D-Ala-D-Ala carboxypeptidase, C-terminal domain"/>
    <property type="match status" value="1"/>
</dbReference>
<keyword evidence="6" id="KW-0645">Protease</keyword>
<feature type="active site" description="Acyl-ester intermediate" evidence="13">
    <location>
        <position position="60"/>
    </location>
</feature>
<dbReference type="Proteomes" id="UP000298324">
    <property type="component" value="Unassembled WGS sequence"/>
</dbReference>
<dbReference type="InterPro" id="IPR012338">
    <property type="entry name" value="Beta-lactam/transpept-like"/>
</dbReference>
<evidence type="ECO:0000256" key="16">
    <source>
        <dbReference type="SAM" id="Phobius"/>
    </source>
</evidence>
<feature type="active site" description="Proton acceptor" evidence="13">
    <location>
        <position position="63"/>
    </location>
</feature>
<sequence length="412" mass="45576">MQTKTGLCTILAVIIMLLFHSPRPAVAVPEISGEAAALIDGRNGQFLYEKNPYQQMYPASTTKILTAVIALENSKLNDMVTITAEACNVEGSALGLLEGEKMSLEDLLYALMLNSGNDAAVAIAVHVAGSVEKFADLMNEKAAEVGAVNSHFINPNGLPDPNHYSTAHDMALISYYAMQNPEFRKIVATKIRTIDRGDPMAQTYLENHNRLLWNYEGAVGIKNGYTEIARQCLVSAANRNGRELVAVVLKTEGANIWTDSQTLLDYGFNDYNNICLTEAGKFVGEVPVRYGLDESVPVQTGCSLNYNFPTDNPADFRPEVKLAANVNAPVKAGTKLGELVFFEGDRELGRVDLIAQKQVDRKLLVQICPWLIAAPVLALLLVIVRVHNNARRRRWKRYKQKYYLSQNNQSLR</sequence>
<evidence type="ECO:0000256" key="10">
    <source>
        <dbReference type="ARBA" id="ARBA00022984"/>
    </source>
</evidence>
<evidence type="ECO:0000256" key="3">
    <source>
        <dbReference type="ARBA" id="ARBA00007164"/>
    </source>
</evidence>
<comment type="catalytic activity">
    <reaction evidence="12">
        <text>Preferential cleavage: (Ac)2-L-Lys-D-Ala-|-D-Ala. Also transpeptidation of peptidyl-alanyl moieties that are N-acyl substituents of D-alanine.</text>
        <dbReference type="EC" id="3.4.16.4"/>
    </reaction>
</comment>
<dbReference type="GO" id="GO:0009252">
    <property type="term" value="P:peptidoglycan biosynthetic process"/>
    <property type="evidence" value="ECO:0007669"/>
    <property type="project" value="UniProtKB-UniPathway"/>
</dbReference>
<evidence type="ECO:0000256" key="17">
    <source>
        <dbReference type="SAM" id="SignalP"/>
    </source>
</evidence>
<feature type="active site" evidence="13">
    <location>
        <position position="115"/>
    </location>
</feature>
<keyword evidence="8 19" id="KW-0378">Hydrolase</keyword>
<comment type="function">
    <text evidence="1">Removes C-terminal D-alanyl residues from sugar-peptide cell wall precursors.</text>
</comment>
<dbReference type="InterPro" id="IPR037167">
    <property type="entry name" value="Peptidase_S11_C_sf"/>
</dbReference>
<evidence type="ECO:0000256" key="13">
    <source>
        <dbReference type="PIRSR" id="PIRSR618044-1"/>
    </source>
</evidence>
<evidence type="ECO:0000256" key="8">
    <source>
        <dbReference type="ARBA" id="ARBA00022801"/>
    </source>
</evidence>
<evidence type="ECO:0000256" key="7">
    <source>
        <dbReference type="ARBA" id="ARBA00022729"/>
    </source>
</evidence>
<feature type="transmembrane region" description="Helical" evidence="16">
    <location>
        <begin position="363"/>
        <end position="384"/>
    </location>
</feature>
<name>A0A4Y7RA43_9FIRM</name>
<keyword evidence="16" id="KW-1133">Transmembrane helix</keyword>
<dbReference type="Gene3D" id="3.40.710.10">
    <property type="entry name" value="DD-peptidase/beta-lactamase superfamily"/>
    <property type="match status" value="1"/>
</dbReference>
<dbReference type="Pfam" id="PF00768">
    <property type="entry name" value="Peptidase_S11"/>
    <property type="match status" value="1"/>
</dbReference>
<dbReference type="GO" id="GO:0071555">
    <property type="term" value="P:cell wall organization"/>
    <property type="evidence" value="ECO:0007669"/>
    <property type="project" value="UniProtKB-KW"/>
</dbReference>
<dbReference type="EC" id="3.4.16.4" evidence="4"/>
<keyword evidence="16" id="KW-0472">Membrane</keyword>
<dbReference type="EMBL" id="QFGA01000002">
    <property type="protein sequence ID" value="TEB05845.1"/>
    <property type="molecule type" value="Genomic_DNA"/>
</dbReference>
<protein>
    <recommendedName>
        <fullName evidence="4">serine-type D-Ala-D-Ala carboxypeptidase</fullName>
        <ecNumber evidence="4">3.4.16.4</ecNumber>
    </recommendedName>
</protein>
<evidence type="ECO:0000313" key="20">
    <source>
        <dbReference type="Proteomes" id="UP000298324"/>
    </source>
</evidence>
<dbReference type="SUPFAM" id="SSF69189">
    <property type="entry name" value="Penicillin-binding protein associated domain"/>
    <property type="match status" value="1"/>
</dbReference>
<proteinExistence type="inferred from homology"/>
<comment type="pathway">
    <text evidence="2">Cell wall biogenesis; peptidoglycan biosynthesis.</text>
</comment>
<evidence type="ECO:0000313" key="19">
    <source>
        <dbReference type="EMBL" id="TEB05845.1"/>
    </source>
</evidence>
<keyword evidence="16" id="KW-0812">Transmembrane</keyword>
<dbReference type="InterPro" id="IPR012907">
    <property type="entry name" value="Peptidase_S11_C"/>
</dbReference>
<feature type="domain" description="Peptidase S11 D-Ala-D-Ala carboxypeptidase A C-terminal" evidence="18">
    <location>
        <begin position="271"/>
        <end position="361"/>
    </location>
</feature>
<comment type="similarity">
    <text evidence="3 15">Belongs to the peptidase S11 family.</text>
</comment>
<evidence type="ECO:0000256" key="12">
    <source>
        <dbReference type="ARBA" id="ARBA00034000"/>
    </source>
</evidence>
<evidence type="ECO:0000256" key="15">
    <source>
        <dbReference type="RuleBase" id="RU004016"/>
    </source>
</evidence>
<accession>A0A4Y7RA43</accession>
<dbReference type="PANTHER" id="PTHR21581:SF33">
    <property type="entry name" value="D-ALANYL-D-ALANINE CARBOXYPEPTIDASE DACB"/>
    <property type="match status" value="1"/>
</dbReference>
<dbReference type="InterPro" id="IPR001967">
    <property type="entry name" value="Peptidase_S11_N"/>
</dbReference>
<evidence type="ECO:0000256" key="4">
    <source>
        <dbReference type="ARBA" id="ARBA00012448"/>
    </source>
</evidence>
<evidence type="ECO:0000256" key="1">
    <source>
        <dbReference type="ARBA" id="ARBA00003217"/>
    </source>
</evidence>
<gene>
    <name evidence="19" type="primary">dacB_2</name>
    <name evidence="19" type="ORF">Psch_02886</name>
</gene>
<dbReference type="GO" id="GO:0009002">
    <property type="term" value="F:serine-type D-Ala-D-Ala carboxypeptidase activity"/>
    <property type="evidence" value="ECO:0007669"/>
    <property type="project" value="UniProtKB-EC"/>
</dbReference>
<reference evidence="19 20" key="1">
    <citation type="journal article" date="2018" name="Environ. Microbiol.">
        <title>Novel energy conservation strategies and behaviour of Pelotomaculum schinkii driving syntrophic propionate catabolism.</title>
        <authorList>
            <person name="Hidalgo-Ahumada C.A.P."/>
            <person name="Nobu M.K."/>
            <person name="Narihiro T."/>
            <person name="Tamaki H."/>
            <person name="Liu W.T."/>
            <person name="Kamagata Y."/>
            <person name="Stams A.J.M."/>
            <person name="Imachi H."/>
            <person name="Sousa D.Z."/>
        </authorList>
    </citation>
    <scope>NUCLEOTIDE SEQUENCE [LARGE SCALE GENOMIC DNA]</scope>
    <source>
        <strain evidence="19 20">HH</strain>
    </source>
</reference>
<feature type="binding site" evidence="14">
    <location>
        <position position="222"/>
    </location>
    <ligand>
        <name>substrate</name>
    </ligand>
</feature>
<dbReference type="PRINTS" id="PR00725">
    <property type="entry name" value="DADACBPTASE1"/>
</dbReference>
<dbReference type="UniPathway" id="UPA00219"/>
<keyword evidence="11" id="KW-0961">Cell wall biogenesis/degradation</keyword>
<evidence type="ECO:0000259" key="18">
    <source>
        <dbReference type="SMART" id="SM00936"/>
    </source>
</evidence>
<dbReference type="GO" id="GO:0008360">
    <property type="term" value="P:regulation of cell shape"/>
    <property type="evidence" value="ECO:0007669"/>
    <property type="project" value="UniProtKB-KW"/>
</dbReference>
<dbReference type="Pfam" id="PF07943">
    <property type="entry name" value="PBP5_C"/>
    <property type="match status" value="1"/>
</dbReference>
<organism evidence="19 20">
    <name type="scientific">Pelotomaculum schinkii</name>
    <dbReference type="NCBI Taxonomy" id="78350"/>
    <lineage>
        <taxon>Bacteria</taxon>
        <taxon>Bacillati</taxon>
        <taxon>Bacillota</taxon>
        <taxon>Clostridia</taxon>
        <taxon>Eubacteriales</taxon>
        <taxon>Desulfotomaculaceae</taxon>
        <taxon>Pelotomaculum</taxon>
    </lineage>
</organism>
<evidence type="ECO:0000256" key="11">
    <source>
        <dbReference type="ARBA" id="ARBA00023316"/>
    </source>
</evidence>
<dbReference type="RefSeq" id="WP_190258552.1">
    <property type="nucleotide sequence ID" value="NZ_QFGA01000002.1"/>
</dbReference>
<dbReference type="GO" id="GO:0006508">
    <property type="term" value="P:proteolysis"/>
    <property type="evidence" value="ECO:0007669"/>
    <property type="project" value="UniProtKB-KW"/>
</dbReference>
<evidence type="ECO:0000256" key="14">
    <source>
        <dbReference type="PIRSR" id="PIRSR618044-2"/>
    </source>
</evidence>
<keyword evidence="5 19" id="KW-0121">Carboxypeptidase</keyword>
<evidence type="ECO:0000256" key="5">
    <source>
        <dbReference type="ARBA" id="ARBA00022645"/>
    </source>
</evidence>
<keyword evidence="10" id="KW-0573">Peptidoglycan synthesis</keyword>
<dbReference type="AlphaFoldDB" id="A0A4Y7RA43"/>
<evidence type="ECO:0000256" key="6">
    <source>
        <dbReference type="ARBA" id="ARBA00022670"/>
    </source>
</evidence>
<keyword evidence="7 17" id="KW-0732">Signal</keyword>
<feature type="signal peptide" evidence="17">
    <location>
        <begin position="1"/>
        <end position="27"/>
    </location>
</feature>
<evidence type="ECO:0000256" key="2">
    <source>
        <dbReference type="ARBA" id="ARBA00004752"/>
    </source>
</evidence>
<dbReference type="SUPFAM" id="SSF56601">
    <property type="entry name" value="beta-lactamase/transpeptidase-like"/>
    <property type="match status" value="1"/>
</dbReference>
<dbReference type="InterPro" id="IPR018044">
    <property type="entry name" value="Peptidase_S11"/>
</dbReference>
<dbReference type="SMART" id="SM00936">
    <property type="entry name" value="PBP5_C"/>
    <property type="match status" value="1"/>
</dbReference>
<feature type="chain" id="PRO_5021498344" description="serine-type D-Ala-D-Ala carboxypeptidase" evidence="17">
    <location>
        <begin position="28"/>
        <end position="412"/>
    </location>
</feature>